<keyword evidence="1" id="KW-0812">Transmembrane</keyword>
<feature type="transmembrane region" description="Helical" evidence="1">
    <location>
        <begin position="209"/>
        <end position="228"/>
    </location>
</feature>
<reference evidence="2" key="1">
    <citation type="submission" date="2014-11" db="EMBL/GenBank/DDBJ databases">
        <authorList>
            <person name="Otto D Thomas"/>
            <person name="Naeem Raeece"/>
        </authorList>
    </citation>
    <scope>NUCLEOTIDE SEQUENCE</scope>
</reference>
<keyword evidence="1" id="KW-1133">Transmembrane helix</keyword>
<dbReference type="PANTHER" id="PTHR21229:SF1">
    <property type="entry name" value="GH17801P"/>
    <property type="match status" value="1"/>
</dbReference>
<feature type="transmembrane region" description="Helical" evidence="1">
    <location>
        <begin position="79"/>
        <end position="100"/>
    </location>
</feature>
<dbReference type="AlphaFoldDB" id="A0A0G4HJN4"/>
<feature type="transmembrane region" description="Helical" evidence="1">
    <location>
        <begin position="47"/>
        <end position="67"/>
    </location>
</feature>
<feature type="transmembrane region" description="Helical" evidence="1">
    <location>
        <begin position="182"/>
        <end position="202"/>
    </location>
</feature>
<dbReference type="PANTHER" id="PTHR21229">
    <property type="entry name" value="LUNG SEVEN TRANSMEMBRANE RECEPTOR"/>
    <property type="match status" value="1"/>
</dbReference>
<feature type="transmembrane region" description="Helical" evidence="1">
    <location>
        <begin position="248"/>
        <end position="270"/>
    </location>
</feature>
<evidence type="ECO:0000313" key="2">
    <source>
        <dbReference type="EMBL" id="CEM44268.1"/>
    </source>
</evidence>
<dbReference type="VEuPathDB" id="CryptoDB:Cvel_7099"/>
<gene>
    <name evidence="2" type="ORF">Cvel_7099</name>
</gene>
<dbReference type="PhylomeDB" id="A0A0G4HJN4"/>
<dbReference type="InterPro" id="IPR009637">
    <property type="entry name" value="GPR107/GPR108-like"/>
</dbReference>
<name>A0A0G4HJN4_9ALVE</name>
<keyword evidence="1" id="KW-0472">Membrane</keyword>
<evidence type="ECO:0008006" key="3">
    <source>
        <dbReference type="Google" id="ProtNLM"/>
    </source>
</evidence>
<proteinExistence type="predicted"/>
<protein>
    <recommendedName>
        <fullName evidence="3">Intimal thickness related receptor IRP domain-containing protein</fullName>
    </recommendedName>
</protein>
<dbReference type="GO" id="GO:0005794">
    <property type="term" value="C:Golgi apparatus"/>
    <property type="evidence" value="ECO:0007669"/>
    <property type="project" value="TreeGrafter"/>
</dbReference>
<accession>A0A0G4HJN4</accession>
<sequence>MLVFYNIIPKSGAYILLVSQCTKVKVPPISGRVVVESVHGYLPVNEYPLLVFTRWLFVAYLVLTALWRNLTPVQHGASACLVVTLLYSLASHYLLFVWNLSASRSAFLLFCRGCLSVAATASFWLLALLGSQGLYITKPSLEAGTRKRVAAVFAAYVLFGIAGKIQLIVFPLRDIMEILELVSHRNGFGLALVLLQFIRTFIPIFWSSAVLLLGVQFSLCACIWWWTLTALSSLLRTLKEGKQNEKLRVFRALFWILVAYSVAFLAISVLHTTSSLRKTSVYDFVQYAWVFEALYGGI</sequence>
<feature type="transmembrane region" description="Helical" evidence="1">
    <location>
        <begin position="106"/>
        <end position="129"/>
    </location>
</feature>
<dbReference type="EMBL" id="CDMZ01002886">
    <property type="protein sequence ID" value="CEM44268.1"/>
    <property type="molecule type" value="Genomic_DNA"/>
</dbReference>
<organism evidence="2">
    <name type="scientific">Chromera velia CCMP2878</name>
    <dbReference type="NCBI Taxonomy" id="1169474"/>
    <lineage>
        <taxon>Eukaryota</taxon>
        <taxon>Sar</taxon>
        <taxon>Alveolata</taxon>
        <taxon>Colpodellida</taxon>
        <taxon>Chromeraceae</taxon>
        <taxon>Chromera</taxon>
    </lineage>
</organism>
<feature type="transmembrane region" description="Helical" evidence="1">
    <location>
        <begin position="149"/>
        <end position="170"/>
    </location>
</feature>
<evidence type="ECO:0000256" key="1">
    <source>
        <dbReference type="SAM" id="Phobius"/>
    </source>
</evidence>
<dbReference type="GO" id="GO:0016020">
    <property type="term" value="C:membrane"/>
    <property type="evidence" value="ECO:0007669"/>
    <property type="project" value="InterPro"/>
</dbReference>